<evidence type="ECO:0000256" key="3">
    <source>
        <dbReference type="ARBA" id="ARBA00023125"/>
    </source>
</evidence>
<dbReference type="SUPFAM" id="SSF46785">
    <property type="entry name" value="Winged helix' DNA-binding domain"/>
    <property type="match status" value="1"/>
</dbReference>
<protein>
    <submittedName>
        <fullName evidence="7">Transcriptional regulator, LysR family</fullName>
    </submittedName>
</protein>
<dbReference type="EMBL" id="CP001778">
    <property type="protein sequence ID" value="ADD45675.1"/>
    <property type="molecule type" value="Genomic_DNA"/>
</dbReference>
<dbReference type="Pfam" id="PF00126">
    <property type="entry name" value="HTH_1"/>
    <property type="match status" value="1"/>
</dbReference>
<dbReference type="SUPFAM" id="SSF53850">
    <property type="entry name" value="Periplasmic binding protein-like II"/>
    <property type="match status" value="1"/>
</dbReference>
<keyword evidence="4" id="KW-0804">Transcription</keyword>
<dbReference type="KEGG" id="sna:Snas_6051"/>
<evidence type="ECO:0000313" key="8">
    <source>
        <dbReference type="Proteomes" id="UP000000844"/>
    </source>
</evidence>
<evidence type="ECO:0000313" key="7">
    <source>
        <dbReference type="EMBL" id="ADD45675.1"/>
    </source>
</evidence>
<dbReference type="InterPro" id="IPR005119">
    <property type="entry name" value="LysR_subst-bd"/>
</dbReference>
<keyword evidence="2" id="KW-0805">Transcription regulation</keyword>
<feature type="region of interest" description="Disordered" evidence="5">
    <location>
        <begin position="308"/>
        <end position="327"/>
    </location>
</feature>
<accession>D3Q195</accession>
<dbReference type="GO" id="GO:0003677">
    <property type="term" value="F:DNA binding"/>
    <property type="evidence" value="ECO:0007669"/>
    <property type="project" value="UniProtKB-KW"/>
</dbReference>
<dbReference type="PROSITE" id="PS50931">
    <property type="entry name" value="HTH_LYSR"/>
    <property type="match status" value="1"/>
</dbReference>
<dbReference type="InterPro" id="IPR036390">
    <property type="entry name" value="WH_DNA-bd_sf"/>
</dbReference>
<dbReference type="Proteomes" id="UP000000844">
    <property type="component" value="Chromosome"/>
</dbReference>
<dbReference type="Pfam" id="PF03466">
    <property type="entry name" value="LysR_substrate"/>
    <property type="match status" value="1"/>
</dbReference>
<evidence type="ECO:0000259" key="6">
    <source>
        <dbReference type="PROSITE" id="PS50931"/>
    </source>
</evidence>
<name>D3Q195_STANL</name>
<dbReference type="PANTHER" id="PTHR30346:SF0">
    <property type="entry name" value="HCA OPERON TRANSCRIPTIONAL ACTIVATOR HCAR"/>
    <property type="match status" value="1"/>
</dbReference>
<dbReference type="eggNOG" id="COG0583">
    <property type="taxonomic scope" value="Bacteria"/>
</dbReference>
<feature type="domain" description="HTH lysR-type" evidence="6">
    <location>
        <begin position="1"/>
        <end position="58"/>
    </location>
</feature>
<dbReference type="AlphaFoldDB" id="D3Q195"/>
<keyword evidence="8" id="KW-1185">Reference proteome</keyword>
<dbReference type="STRING" id="446470.Snas_6051"/>
<gene>
    <name evidence="7" type="ordered locus">Snas_6051</name>
</gene>
<dbReference type="InterPro" id="IPR000847">
    <property type="entry name" value="LysR_HTH_N"/>
</dbReference>
<dbReference type="InterPro" id="IPR036388">
    <property type="entry name" value="WH-like_DNA-bd_sf"/>
</dbReference>
<dbReference type="GO" id="GO:0032993">
    <property type="term" value="C:protein-DNA complex"/>
    <property type="evidence" value="ECO:0007669"/>
    <property type="project" value="TreeGrafter"/>
</dbReference>
<dbReference type="PANTHER" id="PTHR30346">
    <property type="entry name" value="TRANSCRIPTIONAL DUAL REGULATOR HCAR-RELATED"/>
    <property type="match status" value="1"/>
</dbReference>
<evidence type="ECO:0000256" key="5">
    <source>
        <dbReference type="SAM" id="MobiDB-lite"/>
    </source>
</evidence>
<keyword evidence="3" id="KW-0238">DNA-binding</keyword>
<dbReference type="GO" id="GO:0003700">
    <property type="term" value="F:DNA-binding transcription factor activity"/>
    <property type="evidence" value="ECO:0007669"/>
    <property type="project" value="InterPro"/>
</dbReference>
<dbReference type="CDD" id="cd08414">
    <property type="entry name" value="PBP2_LTTR_aromatics_like"/>
    <property type="match status" value="1"/>
</dbReference>
<reference evidence="7 8" key="1">
    <citation type="journal article" date="2009" name="Stand. Genomic Sci.">
        <title>Complete genome sequence of Stackebrandtia nassauensis type strain (LLR-40K-21).</title>
        <authorList>
            <person name="Munk C."/>
            <person name="Lapidus A."/>
            <person name="Copeland A."/>
            <person name="Jando M."/>
            <person name="Mayilraj S."/>
            <person name="Glavina Del Rio T."/>
            <person name="Nolan M."/>
            <person name="Chen F."/>
            <person name="Lucas S."/>
            <person name="Tice H."/>
            <person name="Cheng J.F."/>
            <person name="Han C."/>
            <person name="Detter J.C."/>
            <person name="Bruce D."/>
            <person name="Goodwin L."/>
            <person name="Chain P."/>
            <person name="Pitluck S."/>
            <person name="Goker M."/>
            <person name="Ovchinikova G."/>
            <person name="Pati A."/>
            <person name="Ivanova N."/>
            <person name="Mavromatis K."/>
            <person name="Chen A."/>
            <person name="Palaniappan K."/>
            <person name="Land M."/>
            <person name="Hauser L."/>
            <person name="Chang Y.J."/>
            <person name="Jeffries C.D."/>
            <person name="Bristow J."/>
            <person name="Eisen J.A."/>
            <person name="Markowitz V."/>
            <person name="Hugenholtz P."/>
            <person name="Kyrpides N.C."/>
            <person name="Klenk H.P."/>
        </authorList>
    </citation>
    <scope>NUCLEOTIDE SEQUENCE [LARGE SCALE GENOMIC DNA]</scope>
    <source>
        <strain evidence="8">DSM 44728 / CIP 108903 / NRRL B-16338 / NBRC 102104 / LLR-40K-21</strain>
    </source>
</reference>
<dbReference type="RefSeq" id="WP_013021246.1">
    <property type="nucleotide sequence ID" value="NC_013947.1"/>
</dbReference>
<dbReference type="OrthoDB" id="3636008at2"/>
<dbReference type="HOGENOM" id="CLU_039613_6_4_11"/>
<organism evidence="7 8">
    <name type="scientific">Stackebrandtia nassauensis (strain DSM 44728 / CIP 108903 / NRRL B-16338 / NBRC 102104 / LLR-40K-21)</name>
    <dbReference type="NCBI Taxonomy" id="446470"/>
    <lineage>
        <taxon>Bacteria</taxon>
        <taxon>Bacillati</taxon>
        <taxon>Actinomycetota</taxon>
        <taxon>Actinomycetes</taxon>
        <taxon>Glycomycetales</taxon>
        <taxon>Glycomycetaceae</taxon>
        <taxon>Stackebrandtia</taxon>
    </lineage>
</organism>
<sequence length="327" mass="35783">MELRDIEIFLTLAEELHFGRTATRLRVTPARVSQSIAKQERRIGAALFDRSSRSVVLTAIGERLRDDLSEGYQRIQQGLATATSAAKGLTGALRLGVLGPVIHELAPITRTFGARHPECELSFREIPLTDPFRLLRDGGVDIAVLWLPVEEPDLTVGPVVFRENSVLAVAVNHPLARRDSVSLEDLADQVVVQAASPVPDYWVDALSPRHTPSGKPIKRGPKVSTNEESLAAIASGQAVAPAHETDARYYARPDIVYVPIHDAKPQRWALIWRTTGETELIRAYVRVAREITGGLTIVSRNAVGARRVTGEHGQSTNLSERPCPATI</sequence>
<comment type="similarity">
    <text evidence="1">Belongs to the LysR transcriptional regulatory family.</text>
</comment>
<proteinExistence type="inferred from homology"/>
<evidence type="ECO:0000256" key="2">
    <source>
        <dbReference type="ARBA" id="ARBA00023015"/>
    </source>
</evidence>
<evidence type="ECO:0000256" key="1">
    <source>
        <dbReference type="ARBA" id="ARBA00009437"/>
    </source>
</evidence>
<evidence type="ECO:0000256" key="4">
    <source>
        <dbReference type="ARBA" id="ARBA00023163"/>
    </source>
</evidence>
<dbReference type="Gene3D" id="1.10.10.10">
    <property type="entry name" value="Winged helix-like DNA-binding domain superfamily/Winged helix DNA-binding domain"/>
    <property type="match status" value="1"/>
</dbReference>
<dbReference type="Gene3D" id="3.40.190.10">
    <property type="entry name" value="Periplasmic binding protein-like II"/>
    <property type="match status" value="2"/>
</dbReference>